<evidence type="ECO:0000259" key="10">
    <source>
        <dbReference type="PROSITE" id="PS50893"/>
    </source>
</evidence>
<dbReference type="EMBL" id="CAJOBC010002124">
    <property type="protein sequence ID" value="CAF3716726.1"/>
    <property type="molecule type" value="Genomic_DNA"/>
</dbReference>
<dbReference type="InterPro" id="IPR027417">
    <property type="entry name" value="P-loop_NTPase"/>
</dbReference>
<dbReference type="GO" id="GO:0005319">
    <property type="term" value="F:lipid transporter activity"/>
    <property type="evidence" value="ECO:0007669"/>
    <property type="project" value="TreeGrafter"/>
</dbReference>
<feature type="transmembrane region" description="Helical" evidence="9">
    <location>
        <begin position="1106"/>
        <end position="1129"/>
    </location>
</feature>
<dbReference type="EMBL" id="CAJNOQ010002124">
    <property type="protein sequence ID" value="CAF0940146.1"/>
    <property type="molecule type" value="Genomic_DNA"/>
</dbReference>
<feature type="transmembrane region" description="Helical" evidence="9">
    <location>
        <begin position="344"/>
        <end position="365"/>
    </location>
</feature>
<evidence type="ECO:0000313" key="13">
    <source>
        <dbReference type="Proteomes" id="UP000663829"/>
    </source>
</evidence>
<evidence type="ECO:0000256" key="5">
    <source>
        <dbReference type="ARBA" id="ARBA00022741"/>
    </source>
</evidence>
<dbReference type="SUPFAM" id="SSF52540">
    <property type="entry name" value="P-loop containing nucleoside triphosphate hydrolases"/>
    <property type="match status" value="2"/>
</dbReference>
<feature type="domain" description="ABC transporter" evidence="10">
    <location>
        <begin position="1299"/>
        <end position="1519"/>
    </location>
</feature>
<keyword evidence="5" id="KW-0547">Nucleotide-binding</keyword>
<feature type="transmembrane region" description="Helical" evidence="9">
    <location>
        <begin position="442"/>
        <end position="466"/>
    </location>
</feature>
<keyword evidence="7 9" id="KW-1133">Transmembrane helix</keyword>
<feature type="transmembrane region" description="Helical" evidence="9">
    <location>
        <begin position="878"/>
        <end position="896"/>
    </location>
</feature>
<keyword evidence="6" id="KW-0067">ATP-binding</keyword>
<evidence type="ECO:0000256" key="2">
    <source>
        <dbReference type="ARBA" id="ARBA00008869"/>
    </source>
</evidence>
<dbReference type="GO" id="GO:0140359">
    <property type="term" value="F:ABC-type transporter activity"/>
    <property type="evidence" value="ECO:0007669"/>
    <property type="project" value="InterPro"/>
</dbReference>
<evidence type="ECO:0000256" key="4">
    <source>
        <dbReference type="ARBA" id="ARBA00022692"/>
    </source>
</evidence>
<dbReference type="PROSITE" id="PS00211">
    <property type="entry name" value="ABC_TRANSPORTER_1"/>
    <property type="match status" value="1"/>
</dbReference>
<dbReference type="FunFam" id="3.40.50.300:FF:000335">
    <property type="entry name" value="ATP binding cassette subfamily A member 5"/>
    <property type="match status" value="1"/>
</dbReference>
<evidence type="ECO:0000313" key="11">
    <source>
        <dbReference type="EMBL" id="CAF0940146.1"/>
    </source>
</evidence>
<feature type="transmembrane region" description="Helical" evidence="9">
    <location>
        <begin position="1070"/>
        <end position="1086"/>
    </location>
</feature>
<feature type="transmembrane region" description="Helical" evidence="9">
    <location>
        <begin position="377"/>
        <end position="396"/>
    </location>
</feature>
<dbReference type="PANTHER" id="PTHR19229">
    <property type="entry name" value="ATP-BINDING CASSETTE TRANSPORTER SUBFAMILY A ABCA"/>
    <property type="match status" value="1"/>
</dbReference>
<keyword evidence="4 9" id="KW-0812">Transmembrane</keyword>
<dbReference type="InterPro" id="IPR017871">
    <property type="entry name" value="ABC_transporter-like_CS"/>
</dbReference>
<name>A0A814CHE9_9BILA</name>
<sequence length="1600" mass="185811">MDDAFQAQSKPISSVRKLLLLLQKSYRYAYRRRVCYCCPKVLFEFLIPLLFLSVICLVRWMHTPPTRSNQPMDREKNLVSNSIDPASLFNLKSKVFSARPSEVLFNHSYIQSTKCNLKHTSQFIFNPDTSNIRSLGKYISKKCGLSIIIKNTTLNELKNNKTEKSLVFIDFNNGLDNYHITYLKKNDNSWIDWFKTTVLSHSNDNEITPIESSSSIHNDQLILKHPSSFCNKKINQNDQNYESLIQTKLFLDNNIIHYKKNRTFSIAYSYLSSVEILSMPCQSYYSDVIFSTFPSFTFGMLLLLIDCIYLYSYYFLIQSLLDEKHAQVKEILKLINIHPLLNNFAWAIRMFIIAFISSIILAIIFKIKFGVEEVATIFSWFIYFLSFVFVLIPNYFPLWLQYVFCLLSPFYSFKQLFRLLLLINANLGVANKGYFTQIYSHTLIYLYVCLLMLTSILLMWILTWYIEQVNPGIYGIRKPWTFPFQNIKNIRKQKKRSNSVDMKMINNDNEMEVKDEHPTVKVKNLTKIYGTYFDKHTVVDNITFNLYQSQIQGLIGHNGAGKTSTIHMLCGINKCDGGSVEIFDLDIADNIDLIRSQIGYCPQHDILFNYLTVQEQLEFYSKAKGCAGDENIDELLKIMSMDSKEDRNKLCKRLSGGMKRKISIACAFAGNAKIIFLDEPTSSLDPSSRRSLWNWLKQMKISRTILLTSHFMDEVDELCDSLYIIDSGRIKAQGTPMKLKEQYGSGYHLIITSHPQQQLKELIKHFLPDSLVEFESEELIIRTNITQPNQEFVRLLDELDQRNVQYGVTNTTLDDVFCKLINEQTASPTEDGEEQERQQIEEIYNQTGGEPLNRGFFLIFQQIFALIIKRLKVFCRQWILLVFIILLLILTNWSNIMPKNVNIIPKLKTVYSGLDLQRQTIIIDAPEDTKLKEYLNQIDFISKTLPKYQYINFNTPKEFENYLLNFRSTSRSHLYMAIRSRSGIQLYFSEHLTPKRLQLGIDIYTNLLVKYLMNSSLSSIQTTLAYTDSKSKNESFYSDMEEDNDLLSNLTKSDLALCVHSLPIYLQGKALMFYLILLLPIIYLIGERRNSFYSFQLLNGLYSPVFWFTNYTFDLIICFLWLLIIYILSIVSFKTILQLKYFAYSCLFYVVTLPFIYLLTKLFRRDLIGALIILLIFFLIHFLNIFKLFFGLIRGTILILIIELLRESIKKSSKCMFSDMTVGRLLNLEIYNYKIFIHSLIMVVQVVVYFAILIFIDTARSRKRQNSNYVFKGHEDNDVKDEYDRTMALHKNNDHEHSLIVKQLTKMYNQHNIPAVNNLTFAVKNGQCFGLLGYNGAGKSTTFRLIVDDLSPTSGSVTMLSPTFGYCPQDDIDISYLTISDCLSYFSHLRGIPRSNISRVCQTMLKQFLLEKHSSKYIHQLSGGTRRRLHLAISLLGSPSLLLFDEPTAKIDPYIRNHVRQILEKRPEQTSIVLSSHSMIECEQLCQRLGIMLNGQFSCLGSIQHLKTKFGQGYTVKVKSSQTIQELLTNVNTSNLDIIIKEKNEFQCPQRIKLSSIFQLMEHMKQLGTIETYSIQQTTLEQVFLSFQHKQISVEPIYTV</sequence>
<keyword evidence="13" id="KW-1185">Reference proteome</keyword>
<feature type="domain" description="ABC transporter" evidence="10">
    <location>
        <begin position="520"/>
        <end position="752"/>
    </location>
</feature>
<comment type="similarity">
    <text evidence="2">Belongs to the ABC transporter superfamily. ABCA family.</text>
</comment>
<dbReference type="GO" id="GO:0016020">
    <property type="term" value="C:membrane"/>
    <property type="evidence" value="ECO:0007669"/>
    <property type="project" value="UniProtKB-SubCell"/>
</dbReference>
<feature type="transmembrane region" description="Helical" evidence="9">
    <location>
        <begin position="1166"/>
        <end position="1183"/>
    </location>
</feature>
<dbReference type="PANTHER" id="PTHR19229:SF250">
    <property type="entry name" value="ABC TRANSPORTER DOMAIN-CONTAINING PROTEIN-RELATED"/>
    <property type="match status" value="1"/>
</dbReference>
<dbReference type="OrthoDB" id="8061355at2759"/>
<feature type="transmembrane region" description="Helical" evidence="9">
    <location>
        <begin position="1235"/>
        <end position="1256"/>
    </location>
</feature>
<reference evidence="11" key="1">
    <citation type="submission" date="2021-02" db="EMBL/GenBank/DDBJ databases">
        <authorList>
            <person name="Nowell W R."/>
        </authorList>
    </citation>
    <scope>NUCLEOTIDE SEQUENCE</scope>
</reference>
<feature type="transmembrane region" description="Helical" evidence="9">
    <location>
        <begin position="1141"/>
        <end position="1160"/>
    </location>
</feature>
<accession>A0A814CHE9</accession>
<dbReference type="Proteomes" id="UP000663829">
    <property type="component" value="Unassembled WGS sequence"/>
</dbReference>
<feature type="transmembrane region" description="Helical" evidence="9">
    <location>
        <begin position="41"/>
        <end position="60"/>
    </location>
</feature>
<comment type="subcellular location">
    <subcellularLocation>
        <location evidence="1">Membrane</location>
        <topology evidence="1">Multi-pass membrane protein</topology>
    </subcellularLocation>
</comment>
<evidence type="ECO:0000256" key="8">
    <source>
        <dbReference type="ARBA" id="ARBA00023136"/>
    </source>
</evidence>
<evidence type="ECO:0000256" key="6">
    <source>
        <dbReference type="ARBA" id="ARBA00022840"/>
    </source>
</evidence>
<evidence type="ECO:0000256" key="7">
    <source>
        <dbReference type="ARBA" id="ARBA00022989"/>
    </source>
</evidence>
<gene>
    <name evidence="11" type="ORF">GPM918_LOCUS10662</name>
    <name evidence="12" type="ORF">SRO942_LOCUS10663</name>
</gene>
<dbReference type="Gene3D" id="3.40.50.300">
    <property type="entry name" value="P-loop containing nucleotide triphosphate hydrolases"/>
    <property type="match status" value="2"/>
</dbReference>
<keyword evidence="8 9" id="KW-0472">Membrane</keyword>
<dbReference type="InterPro" id="IPR003593">
    <property type="entry name" value="AAA+_ATPase"/>
</dbReference>
<comment type="caution">
    <text evidence="11">The sequence shown here is derived from an EMBL/GenBank/DDBJ whole genome shotgun (WGS) entry which is preliminary data.</text>
</comment>
<organism evidence="11 13">
    <name type="scientific">Didymodactylos carnosus</name>
    <dbReference type="NCBI Taxonomy" id="1234261"/>
    <lineage>
        <taxon>Eukaryota</taxon>
        <taxon>Metazoa</taxon>
        <taxon>Spiralia</taxon>
        <taxon>Gnathifera</taxon>
        <taxon>Rotifera</taxon>
        <taxon>Eurotatoria</taxon>
        <taxon>Bdelloidea</taxon>
        <taxon>Philodinida</taxon>
        <taxon>Philodinidae</taxon>
        <taxon>Didymodactylos</taxon>
    </lineage>
</organism>
<dbReference type="GO" id="GO:0016887">
    <property type="term" value="F:ATP hydrolysis activity"/>
    <property type="evidence" value="ECO:0007669"/>
    <property type="project" value="InterPro"/>
</dbReference>
<evidence type="ECO:0000313" key="12">
    <source>
        <dbReference type="EMBL" id="CAF3716726.1"/>
    </source>
</evidence>
<evidence type="ECO:0000256" key="9">
    <source>
        <dbReference type="SAM" id="Phobius"/>
    </source>
</evidence>
<protein>
    <recommendedName>
        <fullName evidence="10">ABC transporter domain-containing protein</fullName>
    </recommendedName>
</protein>
<dbReference type="InterPro" id="IPR003439">
    <property type="entry name" value="ABC_transporter-like_ATP-bd"/>
</dbReference>
<proteinExistence type="inferred from homology"/>
<dbReference type="Proteomes" id="UP000681722">
    <property type="component" value="Unassembled WGS sequence"/>
</dbReference>
<keyword evidence="3" id="KW-0813">Transport</keyword>
<evidence type="ECO:0000256" key="3">
    <source>
        <dbReference type="ARBA" id="ARBA00022448"/>
    </source>
</evidence>
<dbReference type="Pfam" id="PF00005">
    <property type="entry name" value="ABC_tran"/>
    <property type="match status" value="2"/>
</dbReference>
<dbReference type="SMART" id="SM00382">
    <property type="entry name" value="AAA"/>
    <property type="match status" value="2"/>
</dbReference>
<dbReference type="GO" id="GO:0005524">
    <property type="term" value="F:ATP binding"/>
    <property type="evidence" value="ECO:0007669"/>
    <property type="project" value="UniProtKB-KW"/>
</dbReference>
<dbReference type="CDD" id="cd03263">
    <property type="entry name" value="ABC_subfamily_A"/>
    <property type="match status" value="2"/>
</dbReference>
<evidence type="ECO:0000256" key="1">
    <source>
        <dbReference type="ARBA" id="ARBA00004141"/>
    </source>
</evidence>
<dbReference type="PROSITE" id="PS50893">
    <property type="entry name" value="ABC_TRANSPORTER_2"/>
    <property type="match status" value="2"/>
</dbReference>
<dbReference type="InterPro" id="IPR026082">
    <property type="entry name" value="ABCA"/>
</dbReference>